<dbReference type="InterPro" id="IPR013328">
    <property type="entry name" value="6PGD_dom2"/>
</dbReference>
<dbReference type="PANTHER" id="PTHR43060:SF15">
    <property type="entry name" value="3-HYDROXYISOBUTYRATE DEHYDROGENASE-LIKE 1, MITOCHONDRIAL-RELATED"/>
    <property type="match status" value="1"/>
</dbReference>
<evidence type="ECO:0000313" key="8">
    <source>
        <dbReference type="EMBL" id="ATE52970.1"/>
    </source>
</evidence>
<evidence type="ECO:0000256" key="3">
    <source>
        <dbReference type="ARBA" id="ARBA00023027"/>
    </source>
</evidence>
<dbReference type="GO" id="GO:0016491">
    <property type="term" value="F:oxidoreductase activity"/>
    <property type="evidence" value="ECO:0007669"/>
    <property type="project" value="UniProtKB-KW"/>
</dbReference>
<evidence type="ECO:0000256" key="4">
    <source>
        <dbReference type="PIRSR" id="PIRSR000103-1"/>
    </source>
</evidence>
<dbReference type="InterPro" id="IPR015815">
    <property type="entry name" value="HIBADH-related"/>
</dbReference>
<dbReference type="Pfam" id="PF03446">
    <property type="entry name" value="NAD_binding_2"/>
    <property type="match status" value="2"/>
</dbReference>
<evidence type="ECO:0000313" key="9">
    <source>
        <dbReference type="Proteomes" id="UP000218505"/>
    </source>
</evidence>
<feature type="region of interest" description="Disordered" evidence="5">
    <location>
        <begin position="75"/>
        <end position="119"/>
    </location>
</feature>
<accession>A0A290Z1R6</accession>
<evidence type="ECO:0000256" key="1">
    <source>
        <dbReference type="ARBA" id="ARBA00009080"/>
    </source>
</evidence>
<dbReference type="InterPro" id="IPR029154">
    <property type="entry name" value="HIBADH-like_NADP-bd"/>
</dbReference>
<dbReference type="EMBL" id="CP023445">
    <property type="protein sequence ID" value="ATE52970.1"/>
    <property type="molecule type" value="Genomic_DNA"/>
</dbReference>
<name>A0A290Z1R6_9PSEU</name>
<evidence type="ECO:0000256" key="2">
    <source>
        <dbReference type="ARBA" id="ARBA00023002"/>
    </source>
</evidence>
<protein>
    <submittedName>
        <fullName evidence="8">2-hydroxy-3-oxopropionate reductase</fullName>
    </submittedName>
</protein>
<dbReference type="SUPFAM" id="SSF51735">
    <property type="entry name" value="NAD(P)-binding Rossmann-fold domains"/>
    <property type="match status" value="1"/>
</dbReference>
<sequence>MRHDPVSVLGMGAMGLPIARNLARAGFPVTVWNRTPGKDGSARALGATSAATPADAALPVVLTVLPDLPQVLEVLHGGPPGRAGIPQQSGGADPAHEPNGSGPGPAVSPWPATSGAGLLDGWRRAGTTNPLLVVMGTVSPTGVRELGAELAPLGVRVVDAPVSGGDVGAEAGTLSVMVGGQADDVLRLRPYLTALGTTVRHMGPLGAGQLTKAGNQVVVAATLAAISEALALTGKNGLDPELVLEVLSGGLAGGRALEVKREKWLTGDYTPGGSAANQLKDLGFAMETARASGVPLPVTATVAQLYTAMCALGLDQADHSGVYQVYEHLSGLPSWSTHHGR</sequence>
<keyword evidence="3" id="KW-0520">NAD</keyword>
<gene>
    <name evidence="8" type="ORF">CNX65_06490</name>
</gene>
<dbReference type="RefSeq" id="WP_096491943.1">
    <property type="nucleotide sequence ID" value="NZ_CP023445.1"/>
</dbReference>
<feature type="domain" description="6-phosphogluconate dehydrogenase NADP-binding" evidence="6">
    <location>
        <begin position="128"/>
        <end position="203"/>
    </location>
</feature>
<dbReference type="GO" id="GO:0050661">
    <property type="term" value="F:NADP binding"/>
    <property type="evidence" value="ECO:0007669"/>
    <property type="project" value="InterPro"/>
</dbReference>
<feature type="active site" evidence="4">
    <location>
        <position position="212"/>
    </location>
</feature>
<comment type="similarity">
    <text evidence="1">Belongs to the HIBADH-related family.</text>
</comment>
<feature type="domain" description="3-hydroxyisobutyrate dehydrogenase-like NAD-binding" evidence="7">
    <location>
        <begin position="206"/>
        <end position="326"/>
    </location>
</feature>
<keyword evidence="9" id="KW-1185">Reference proteome</keyword>
<evidence type="ECO:0000259" key="7">
    <source>
        <dbReference type="Pfam" id="PF14833"/>
    </source>
</evidence>
<dbReference type="Gene3D" id="1.10.1040.10">
    <property type="entry name" value="N-(1-d-carboxylethyl)-l-norvaline Dehydrogenase, domain 2"/>
    <property type="match status" value="1"/>
</dbReference>
<dbReference type="InterPro" id="IPR036291">
    <property type="entry name" value="NAD(P)-bd_dom_sf"/>
</dbReference>
<evidence type="ECO:0000256" key="5">
    <source>
        <dbReference type="SAM" id="MobiDB-lite"/>
    </source>
</evidence>
<dbReference type="KEGG" id="apre:CNX65_06490"/>
<keyword evidence="2" id="KW-0560">Oxidoreductase</keyword>
<dbReference type="InterPro" id="IPR008927">
    <property type="entry name" value="6-PGluconate_DH-like_C_sf"/>
</dbReference>
<dbReference type="Gene3D" id="3.40.50.720">
    <property type="entry name" value="NAD(P)-binding Rossmann-like Domain"/>
    <property type="match status" value="2"/>
</dbReference>
<organism evidence="8 9">
    <name type="scientific">Actinosynnema pretiosum</name>
    <dbReference type="NCBI Taxonomy" id="42197"/>
    <lineage>
        <taxon>Bacteria</taxon>
        <taxon>Bacillati</taxon>
        <taxon>Actinomycetota</taxon>
        <taxon>Actinomycetes</taxon>
        <taxon>Pseudonocardiales</taxon>
        <taxon>Pseudonocardiaceae</taxon>
        <taxon>Actinosynnema</taxon>
    </lineage>
</organism>
<evidence type="ECO:0000259" key="6">
    <source>
        <dbReference type="Pfam" id="PF03446"/>
    </source>
</evidence>
<dbReference type="PIRSF" id="PIRSF000103">
    <property type="entry name" value="HIBADH"/>
    <property type="match status" value="1"/>
</dbReference>
<dbReference type="InterPro" id="IPR006115">
    <property type="entry name" value="6PGDH_NADP-bd"/>
</dbReference>
<feature type="domain" description="6-phosphogluconate dehydrogenase NADP-binding" evidence="6">
    <location>
        <begin position="6"/>
        <end position="77"/>
    </location>
</feature>
<dbReference type="GO" id="GO:0051287">
    <property type="term" value="F:NAD binding"/>
    <property type="evidence" value="ECO:0007669"/>
    <property type="project" value="InterPro"/>
</dbReference>
<dbReference type="SUPFAM" id="SSF48179">
    <property type="entry name" value="6-phosphogluconate dehydrogenase C-terminal domain-like"/>
    <property type="match status" value="1"/>
</dbReference>
<reference evidence="8" key="1">
    <citation type="submission" date="2017-09" db="EMBL/GenBank/DDBJ databases">
        <title>Complete Genome Sequence of ansamitocin-producing Bacterium Actinosynnema pretiosum X47.</title>
        <authorList>
            <person name="Cao G."/>
            <person name="Zong G."/>
            <person name="Zhong C."/>
            <person name="Fu J."/>
        </authorList>
    </citation>
    <scope>NUCLEOTIDE SEQUENCE [LARGE SCALE GENOMIC DNA]</scope>
    <source>
        <strain evidence="8">X47</strain>
    </source>
</reference>
<dbReference type="AlphaFoldDB" id="A0A290Z1R6"/>
<dbReference type="Proteomes" id="UP000218505">
    <property type="component" value="Chromosome"/>
</dbReference>
<dbReference type="Pfam" id="PF14833">
    <property type="entry name" value="NAD_binding_11"/>
    <property type="match status" value="1"/>
</dbReference>
<proteinExistence type="inferred from homology"/>
<dbReference type="PANTHER" id="PTHR43060">
    <property type="entry name" value="3-HYDROXYISOBUTYRATE DEHYDROGENASE-LIKE 1, MITOCHONDRIAL-RELATED"/>
    <property type="match status" value="1"/>
</dbReference>